<organism evidence="1 2">
    <name type="scientific">Diversispora epigaea</name>
    <dbReference type="NCBI Taxonomy" id="1348612"/>
    <lineage>
        <taxon>Eukaryota</taxon>
        <taxon>Fungi</taxon>
        <taxon>Fungi incertae sedis</taxon>
        <taxon>Mucoromycota</taxon>
        <taxon>Glomeromycotina</taxon>
        <taxon>Glomeromycetes</taxon>
        <taxon>Diversisporales</taxon>
        <taxon>Diversisporaceae</taxon>
        <taxon>Diversispora</taxon>
    </lineage>
</organism>
<accession>A0A397JEQ1</accession>
<reference evidence="1 2" key="1">
    <citation type="submission" date="2018-08" db="EMBL/GenBank/DDBJ databases">
        <title>Genome and evolution of the arbuscular mycorrhizal fungus Diversispora epigaea (formerly Glomus versiforme) and its bacterial endosymbionts.</title>
        <authorList>
            <person name="Sun X."/>
            <person name="Fei Z."/>
            <person name="Harrison M."/>
        </authorList>
    </citation>
    <scope>NUCLEOTIDE SEQUENCE [LARGE SCALE GENOMIC DNA]</scope>
    <source>
        <strain evidence="1 2">IT104</strain>
    </source>
</reference>
<protein>
    <submittedName>
        <fullName evidence="1">Uncharacterized protein</fullName>
    </submittedName>
</protein>
<name>A0A397JEQ1_9GLOM</name>
<gene>
    <name evidence="1" type="ORF">Glove_89g57</name>
</gene>
<comment type="caution">
    <text evidence="1">The sequence shown here is derived from an EMBL/GenBank/DDBJ whole genome shotgun (WGS) entry which is preliminary data.</text>
</comment>
<proteinExistence type="predicted"/>
<dbReference type="Proteomes" id="UP000266861">
    <property type="component" value="Unassembled WGS sequence"/>
</dbReference>
<sequence length="140" mass="15562">MDIGTSSDDVAVICNMIKMHMLTLLSNNFAEAYPDACKDLTDKIISFQKFIINHPSHIGNMQYGTKSKPTTSSKNLPNSIVVIMHRKCKKQASDLCVIPDELTSIPPLDWNDIPSEMVSKTFKKCVDEDPGILVVESCDD</sequence>
<evidence type="ECO:0000313" key="1">
    <source>
        <dbReference type="EMBL" id="RHZ83664.1"/>
    </source>
</evidence>
<dbReference type="EMBL" id="PQFF01000085">
    <property type="protein sequence ID" value="RHZ83664.1"/>
    <property type="molecule type" value="Genomic_DNA"/>
</dbReference>
<evidence type="ECO:0000313" key="2">
    <source>
        <dbReference type="Proteomes" id="UP000266861"/>
    </source>
</evidence>
<keyword evidence="2" id="KW-1185">Reference proteome</keyword>
<dbReference type="AlphaFoldDB" id="A0A397JEQ1"/>